<comment type="caution">
    <text evidence="11">The sequence shown here is derived from an EMBL/GenBank/DDBJ whole genome shotgun (WGS) entry which is preliminary data.</text>
</comment>
<evidence type="ECO:0000259" key="9">
    <source>
        <dbReference type="PROSITE" id="PS50934"/>
    </source>
</evidence>
<evidence type="ECO:0000256" key="2">
    <source>
        <dbReference type="ARBA" id="ARBA00023015"/>
    </source>
</evidence>
<dbReference type="Pfam" id="PF16495">
    <property type="entry name" value="SWIRM-assoc_1"/>
    <property type="match status" value="1"/>
</dbReference>
<dbReference type="SMART" id="SM00717">
    <property type="entry name" value="SANT"/>
    <property type="match status" value="1"/>
</dbReference>
<dbReference type="InterPro" id="IPR036388">
    <property type="entry name" value="WH-like_DNA-bd_sf"/>
</dbReference>
<keyword evidence="3" id="KW-0238">DNA-binding</keyword>
<dbReference type="PROSITE" id="PS51293">
    <property type="entry name" value="SANT"/>
    <property type="match status" value="1"/>
</dbReference>
<dbReference type="SUPFAM" id="SSF46689">
    <property type="entry name" value="Homeodomain-like"/>
    <property type="match status" value="2"/>
</dbReference>
<feature type="domain" description="SANT" evidence="10">
    <location>
        <begin position="270"/>
        <end position="317"/>
    </location>
</feature>
<dbReference type="InterPro" id="IPR009057">
    <property type="entry name" value="Homeodomain-like_sf"/>
</dbReference>
<evidence type="ECO:0000313" key="11">
    <source>
        <dbReference type="EMBL" id="KAL3528200.1"/>
    </source>
</evidence>
<accession>A0ABD3A8S4</accession>
<keyword evidence="12" id="KW-1185">Reference proteome</keyword>
<dbReference type="GO" id="GO:0003677">
    <property type="term" value="F:DNA binding"/>
    <property type="evidence" value="ECO:0007669"/>
    <property type="project" value="UniProtKB-KW"/>
</dbReference>
<protein>
    <recommendedName>
        <fullName evidence="13">SWI/SNF complex subunit SWI3A</fullName>
    </recommendedName>
</protein>
<dbReference type="GO" id="GO:0005634">
    <property type="term" value="C:nucleus"/>
    <property type="evidence" value="ECO:0007669"/>
    <property type="project" value="UniProtKB-ARBA"/>
</dbReference>
<feature type="domain" description="Myb-like" evidence="8">
    <location>
        <begin position="271"/>
        <end position="305"/>
    </location>
</feature>
<evidence type="ECO:0000256" key="1">
    <source>
        <dbReference type="ARBA" id="ARBA00022473"/>
    </source>
</evidence>
<organism evidence="11 12">
    <name type="scientific">Cinchona calisaya</name>
    <dbReference type="NCBI Taxonomy" id="153742"/>
    <lineage>
        <taxon>Eukaryota</taxon>
        <taxon>Viridiplantae</taxon>
        <taxon>Streptophyta</taxon>
        <taxon>Embryophyta</taxon>
        <taxon>Tracheophyta</taxon>
        <taxon>Spermatophyta</taxon>
        <taxon>Magnoliopsida</taxon>
        <taxon>eudicotyledons</taxon>
        <taxon>Gunneridae</taxon>
        <taxon>Pentapetalae</taxon>
        <taxon>asterids</taxon>
        <taxon>lamiids</taxon>
        <taxon>Gentianales</taxon>
        <taxon>Rubiaceae</taxon>
        <taxon>Cinchonoideae</taxon>
        <taxon>Cinchoneae</taxon>
        <taxon>Cinchona</taxon>
    </lineage>
</organism>
<dbReference type="Gene3D" id="1.10.10.60">
    <property type="entry name" value="Homeodomain-like"/>
    <property type="match status" value="1"/>
</dbReference>
<dbReference type="EMBL" id="JBJUIK010000005">
    <property type="protein sequence ID" value="KAL3528200.1"/>
    <property type="molecule type" value="Genomic_DNA"/>
</dbReference>
<keyword evidence="1" id="KW-0217">Developmental protein</keyword>
<dbReference type="PROSITE" id="PS50090">
    <property type="entry name" value="MYB_LIKE"/>
    <property type="match status" value="1"/>
</dbReference>
<name>A0ABD3A8S4_9GENT</name>
<sequence length="584" mass="65455">MEASNFKQSVPEEPHLDLYTIPSYSSWFQWGNIHEIERISLREFFDGSSITRTPRIYKEYRDFIICKYREDLSRRLTFTDVRKSLVGDVSTLHKVFTFLEKWGLINFSGTASSSSSSSTNALVQEKKKEVEDEKWRVRVEEGAPYGVRVVVAPNSLKTVTPPPPPLPLGVVGVSGGGEVAENGSKFPPLASYSDIYGELLLQQQQQAHQQPQGKELVLCGSCKEPCDSGHYEYIKEERFILCKKCFGNGDYGCKSVHDFKFIDGMNHIVVWTEAETLLLLESVLKHGDDWELVAQNVKTKSKLDCISKLLQLPFGDLMLGSALGKSKFWDTRADISSDGQAVPAAREFRDAVARDSQQHEHKHEDQQNAEDRGPPQKRLCTVPILDASSSLMKQVARLSAVVGPPITACAADAAVAELCYENRCSREIFDDDNFGDESGYSAQNNEERVCRVESSEGEKRPAMSELQETTPQKNVVPLTLRMRASTATCLGAAAAHAKLLADQEEREIEHLLAIVVETQLKKLQRKAKVLENLEVIMEKQHDQFSEFEEDIVAERMNVLQEIFSAGIPRWNDHTSVKSHTGNAL</sequence>
<dbReference type="PROSITE" id="PS50934">
    <property type="entry name" value="SWIRM"/>
    <property type="match status" value="1"/>
</dbReference>
<proteinExistence type="predicted"/>
<gene>
    <name evidence="11" type="ORF">ACH5RR_012856</name>
</gene>
<dbReference type="InterPro" id="IPR007526">
    <property type="entry name" value="SWIRM"/>
</dbReference>
<evidence type="ECO:0008006" key="13">
    <source>
        <dbReference type="Google" id="ProtNLM"/>
    </source>
</evidence>
<dbReference type="CDD" id="cd00167">
    <property type="entry name" value="SANT"/>
    <property type="match status" value="1"/>
</dbReference>
<dbReference type="InterPro" id="IPR001005">
    <property type="entry name" value="SANT/Myb"/>
</dbReference>
<evidence type="ECO:0000256" key="4">
    <source>
        <dbReference type="ARBA" id="ARBA00023163"/>
    </source>
</evidence>
<dbReference type="Pfam" id="PF04433">
    <property type="entry name" value="SWIRM"/>
    <property type="match status" value="1"/>
</dbReference>
<dbReference type="Pfam" id="PF00249">
    <property type="entry name" value="Myb_DNA-binding"/>
    <property type="match status" value="1"/>
</dbReference>
<keyword evidence="5" id="KW-0539">Nucleus</keyword>
<evidence type="ECO:0000256" key="5">
    <source>
        <dbReference type="ARBA" id="ARBA00023242"/>
    </source>
</evidence>
<dbReference type="InterPro" id="IPR017884">
    <property type="entry name" value="SANT_dom"/>
</dbReference>
<dbReference type="FunFam" id="1.10.10.10:FF:000020">
    <property type="entry name" value="SWI/SNF complex subunit SMARCC2 isoform c"/>
    <property type="match status" value="1"/>
</dbReference>
<dbReference type="AlphaFoldDB" id="A0ABD3A8S4"/>
<feature type="compositionally biased region" description="Basic and acidic residues" evidence="7">
    <location>
        <begin position="351"/>
        <end position="374"/>
    </location>
</feature>
<feature type="region of interest" description="Disordered" evidence="7">
    <location>
        <begin position="351"/>
        <end position="377"/>
    </location>
</feature>
<keyword evidence="2" id="KW-0805">Transcription regulation</keyword>
<dbReference type="Gene3D" id="1.10.10.10">
    <property type="entry name" value="Winged helix-like DNA-binding domain superfamily/Winged helix DNA-binding domain"/>
    <property type="match status" value="1"/>
</dbReference>
<keyword evidence="6" id="KW-0175">Coiled coil</keyword>
<evidence type="ECO:0000256" key="7">
    <source>
        <dbReference type="SAM" id="MobiDB-lite"/>
    </source>
</evidence>
<dbReference type="PANTHER" id="PTHR12802:SF140">
    <property type="entry name" value="SWI_SNF COMPLEX SUBUNIT SWI3A"/>
    <property type="match status" value="1"/>
</dbReference>
<dbReference type="InterPro" id="IPR032451">
    <property type="entry name" value="SMARCC_C"/>
</dbReference>
<evidence type="ECO:0000259" key="10">
    <source>
        <dbReference type="PROSITE" id="PS51293"/>
    </source>
</evidence>
<dbReference type="Proteomes" id="UP001630127">
    <property type="component" value="Unassembled WGS sequence"/>
</dbReference>
<feature type="domain" description="SWIRM" evidence="9">
    <location>
        <begin position="19"/>
        <end position="116"/>
    </location>
</feature>
<evidence type="ECO:0000256" key="3">
    <source>
        <dbReference type="ARBA" id="ARBA00023125"/>
    </source>
</evidence>
<evidence type="ECO:0000256" key="6">
    <source>
        <dbReference type="SAM" id="Coils"/>
    </source>
</evidence>
<evidence type="ECO:0000313" key="12">
    <source>
        <dbReference type="Proteomes" id="UP001630127"/>
    </source>
</evidence>
<reference evidence="11 12" key="1">
    <citation type="submission" date="2024-11" db="EMBL/GenBank/DDBJ databases">
        <title>A near-complete genome assembly of Cinchona calisaya.</title>
        <authorList>
            <person name="Lian D.C."/>
            <person name="Zhao X.W."/>
            <person name="Wei L."/>
        </authorList>
    </citation>
    <scope>NUCLEOTIDE SEQUENCE [LARGE SCALE GENOMIC DNA]</scope>
    <source>
        <tissue evidence="11">Nenye</tissue>
    </source>
</reference>
<dbReference type="PANTHER" id="PTHR12802">
    <property type="entry name" value="SWI/SNF COMPLEX-RELATED"/>
    <property type="match status" value="1"/>
</dbReference>
<evidence type="ECO:0000259" key="8">
    <source>
        <dbReference type="PROSITE" id="PS50090"/>
    </source>
</evidence>
<feature type="coiled-coil region" evidence="6">
    <location>
        <begin position="513"/>
        <end position="550"/>
    </location>
</feature>
<keyword evidence="4" id="KW-0804">Transcription</keyword>